<feature type="binding site" evidence="7">
    <location>
        <position position="569"/>
    </location>
    <ligand>
        <name>S-adenosyl-L-methionine</name>
        <dbReference type="ChEBI" id="CHEBI:59789"/>
    </ligand>
</feature>
<evidence type="ECO:0000256" key="1">
    <source>
        <dbReference type="ARBA" id="ARBA00022603"/>
    </source>
</evidence>
<dbReference type="Gene3D" id="2.40.50.1070">
    <property type="match status" value="1"/>
</dbReference>
<evidence type="ECO:0000313" key="11">
    <source>
        <dbReference type="RefSeq" id="XP_029650874.1"/>
    </source>
</evidence>
<dbReference type="SUPFAM" id="SSF54928">
    <property type="entry name" value="RNA-binding domain, RBD"/>
    <property type="match status" value="1"/>
</dbReference>
<dbReference type="RefSeq" id="XP_029650874.1">
    <property type="nucleotide sequence ID" value="XM_029795014.2"/>
</dbReference>
<dbReference type="GO" id="GO:0003723">
    <property type="term" value="F:RNA binding"/>
    <property type="evidence" value="ECO:0007669"/>
    <property type="project" value="UniProtKB-UniRule"/>
</dbReference>
<comment type="catalytic activity">
    <reaction evidence="5">
        <text>uridine(54) in tRNA + S-adenosyl-L-methionine = 5-methyluridine(54) in tRNA + S-adenosyl-L-homocysteine + H(+)</text>
        <dbReference type="Rhea" id="RHEA:42712"/>
        <dbReference type="Rhea" id="RHEA-COMP:10167"/>
        <dbReference type="Rhea" id="RHEA-COMP:10193"/>
        <dbReference type="ChEBI" id="CHEBI:15378"/>
        <dbReference type="ChEBI" id="CHEBI:57856"/>
        <dbReference type="ChEBI" id="CHEBI:59789"/>
        <dbReference type="ChEBI" id="CHEBI:65315"/>
        <dbReference type="ChEBI" id="CHEBI:74447"/>
        <dbReference type="EC" id="2.1.1.35"/>
    </reaction>
    <physiologicalReaction direction="left-to-right" evidence="5">
        <dbReference type="Rhea" id="RHEA:42713"/>
    </physiologicalReaction>
</comment>
<evidence type="ECO:0000259" key="9">
    <source>
        <dbReference type="PROSITE" id="PS50102"/>
    </source>
</evidence>
<dbReference type="InterPro" id="IPR029063">
    <property type="entry name" value="SAM-dependent_MTases_sf"/>
</dbReference>
<gene>
    <name evidence="11" type="primary">LOC115224230</name>
</gene>
<dbReference type="Gene3D" id="3.30.70.330">
    <property type="match status" value="1"/>
</dbReference>
<evidence type="ECO:0000256" key="4">
    <source>
        <dbReference type="ARBA" id="ARBA00033763"/>
    </source>
</evidence>
<feature type="binding site" evidence="7">
    <location>
        <position position="520"/>
    </location>
    <ligand>
        <name>S-adenosyl-L-methionine</name>
        <dbReference type="ChEBI" id="CHEBI:59789"/>
    </ligand>
</feature>
<dbReference type="GO" id="GO:0030697">
    <property type="term" value="F:tRNA (uracil(54)-C5)-methyltransferase activity, S-adenosyl methionine-dependent"/>
    <property type="evidence" value="ECO:0007669"/>
    <property type="project" value="UniProtKB-EC"/>
</dbReference>
<evidence type="ECO:0000313" key="10">
    <source>
        <dbReference type="Proteomes" id="UP000515154"/>
    </source>
</evidence>
<dbReference type="AlphaFoldDB" id="A0A6P7TH85"/>
<comment type="caution">
    <text evidence="7">Lacks conserved residue(s) required for the propagation of feature annotation.</text>
</comment>
<dbReference type="InterPro" id="IPR034262">
    <property type="entry name" value="TRMT2A_RRM"/>
</dbReference>
<dbReference type="PROSITE" id="PS50102">
    <property type="entry name" value="RRM"/>
    <property type="match status" value="1"/>
</dbReference>
<dbReference type="Proteomes" id="UP000515154">
    <property type="component" value="Linkage group LG25"/>
</dbReference>
<evidence type="ECO:0000256" key="3">
    <source>
        <dbReference type="ARBA" id="ARBA00022691"/>
    </source>
</evidence>
<feature type="domain" description="RRM" evidence="9">
    <location>
        <begin position="112"/>
        <end position="184"/>
    </location>
</feature>
<feature type="binding site" evidence="7">
    <location>
        <position position="470"/>
    </location>
    <ligand>
        <name>S-adenosyl-L-methionine</name>
        <dbReference type="ChEBI" id="CHEBI:59789"/>
    </ligand>
</feature>
<dbReference type="CDD" id="cd02440">
    <property type="entry name" value="AdoMet_MTases"/>
    <property type="match status" value="1"/>
</dbReference>
<keyword evidence="3 7" id="KW-0949">S-adenosyl-L-methionine</keyword>
<organism evidence="10 11">
    <name type="scientific">Octopus sinensis</name>
    <name type="common">East Asian common octopus</name>
    <dbReference type="NCBI Taxonomy" id="2607531"/>
    <lineage>
        <taxon>Eukaryota</taxon>
        <taxon>Metazoa</taxon>
        <taxon>Spiralia</taxon>
        <taxon>Lophotrochozoa</taxon>
        <taxon>Mollusca</taxon>
        <taxon>Cephalopoda</taxon>
        <taxon>Coleoidea</taxon>
        <taxon>Octopodiformes</taxon>
        <taxon>Octopoda</taxon>
        <taxon>Incirrata</taxon>
        <taxon>Octopodidae</taxon>
        <taxon>Octopus</taxon>
    </lineage>
</organism>
<dbReference type="InterPro" id="IPR010280">
    <property type="entry name" value="U5_MeTrfase_fam"/>
</dbReference>
<keyword evidence="1 7" id="KW-0489">Methyltransferase</keyword>
<dbReference type="PANTHER" id="PTHR45904">
    <property type="entry name" value="TRNA (URACIL-5-)-METHYLTRANSFERASE"/>
    <property type="match status" value="1"/>
</dbReference>
<feature type="compositionally biased region" description="Polar residues" evidence="8">
    <location>
        <begin position="17"/>
        <end position="33"/>
    </location>
</feature>
<accession>A0A6P7TH85</accession>
<dbReference type="InterPro" id="IPR012677">
    <property type="entry name" value="Nucleotide-bd_a/b_plait_sf"/>
</dbReference>
<feature type="region of interest" description="Disordered" evidence="8">
    <location>
        <begin position="64"/>
        <end position="89"/>
    </location>
</feature>
<dbReference type="PANTHER" id="PTHR45904:SF2">
    <property type="entry name" value="TRNA (URACIL-5-)-METHYLTRANSFERASE HOMOLOG A"/>
    <property type="match status" value="1"/>
</dbReference>
<dbReference type="InterPro" id="IPR035979">
    <property type="entry name" value="RBD_domain_sf"/>
</dbReference>
<dbReference type="Gene3D" id="3.40.50.150">
    <property type="entry name" value="Vaccinia Virus protein VP39"/>
    <property type="match status" value="1"/>
</dbReference>
<feature type="region of interest" description="Disordered" evidence="8">
    <location>
        <begin position="1"/>
        <end position="36"/>
    </location>
</feature>
<dbReference type="EC" id="2.1.1.35" evidence="4"/>
<dbReference type="GO" id="GO:0006396">
    <property type="term" value="P:RNA processing"/>
    <property type="evidence" value="ECO:0007669"/>
    <property type="project" value="InterPro"/>
</dbReference>
<protein>
    <recommendedName>
        <fullName evidence="4">tRNA (uracil(54)-C(5))-methyltransferase</fullName>
        <ecNumber evidence="4">2.1.1.35</ecNumber>
    </recommendedName>
</protein>
<dbReference type="Pfam" id="PF05958">
    <property type="entry name" value="tRNA_U5-meth_tr"/>
    <property type="match status" value="1"/>
</dbReference>
<keyword evidence="6" id="KW-0694">RNA-binding</keyword>
<name>A0A6P7TH85_9MOLL</name>
<dbReference type="CDD" id="cd12439">
    <property type="entry name" value="RRM_TRMT2A"/>
    <property type="match status" value="1"/>
</dbReference>
<dbReference type="GO" id="GO:0032259">
    <property type="term" value="P:methylation"/>
    <property type="evidence" value="ECO:0007669"/>
    <property type="project" value="UniProtKB-KW"/>
</dbReference>
<evidence type="ECO:0000256" key="5">
    <source>
        <dbReference type="ARBA" id="ARBA00047278"/>
    </source>
</evidence>
<feature type="compositionally biased region" description="Basic and acidic residues" evidence="8">
    <location>
        <begin position="73"/>
        <end position="87"/>
    </location>
</feature>
<sequence>MEVSAEKEANNDAIGSVGSSVGNSHDGSLTTETGVERIKNGNELVACEEKLADNEDSTVAECTISPDVPMTDEESKPTESPKCDQHVNSKKTSVIQDEYSYIKRDEFTSEIFKIEIQNLPRFGFSELKRKLVNLDLNPIKVKGFPHKGFAFVTFRDEEAREKALNILNRFQWKGHDVTAKKSHPTADPLVLKRKSFGLTNDEPSAKKFKESEDLVDANDELTPDERVRKAVMPLYDLTYEEQLKRKFDDIKNVMKRWTKELLQNCPDLKTWIYEQKRLYSDSICEILAIQPSPLLTGYRNKSEFTIGTNHEGSEKIVGFRLGSYRDGSSAVGEPSLCAILPEAMKKVAKVFQEYVRQSKYSVYDAQTHEGYWRQLTVRTSSRGDVMAIIEFHSVELSDEEIQAEKEALKEFFSEGEGKVCGVTSLFFNCVTKKQSSCRQAANYEHLMGNEWITENLLGLNFQISPDAFFQINNPATALLYSLVADWCQLEKDSVVLDICCGTGTIGLTLAKHVRRVLGVEVCPAAIEDAKKNAKLNDIKNIEFHCSRAEEAAEKLRNWSRGQKAVAIVDPPRPGLQPRVMYALRRCHFIHRVIYISCNPVAAIQNFTDLMRPKSRRNKGEPFFAVKAIPVDLFPHTKHCELVVMFERKQEPEAVQEPEKVCEPEAVQEPEKVCEPEAVQEPEKVCEPEAVPEPKQVCEPVKVCEPEAVNEPEKVCEPKQVCETEVVCKPDNSDCEVAMQS</sequence>
<feature type="compositionally biased region" description="Basic and acidic residues" evidence="8">
    <location>
        <begin position="1"/>
        <end position="10"/>
    </location>
</feature>
<proteinExistence type="inferred from homology"/>
<dbReference type="PROSITE" id="PS51687">
    <property type="entry name" value="SAM_MT_RNA_M5U"/>
    <property type="match status" value="1"/>
</dbReference>
<evidence type="ECO:0000256" key="2">
    <source>
        <dbReference type="ARBA" id="ARBA00022679"/>
    </source>
</evidence>
<dbReference type="KEGG" id="osn:115224230"/>
<reference evidence="11" key="1">
    <citation type="submission" date="2025-08" db="UniProtKB">
        <authorList>
            <consortium name="RefSeq"/>
        </authorList>
    </citation>
    <scope>IDENTIFICATION</scope>
</reference>
<keyword evidence="10" id="KW-1185">Reference proteome</keyword>
<dbReference type="SUPFAM" id="SSF53335">
    <property type="entry name" value="S-adenosyl-L-methionine-dependent methyltransferases"/>
    <property type="match status" value="1"/>
</dbReference>
<feature type="active site" description="Nucleophile" evidence="7">
    <location>
        <position position="597"/>
    </location>
</feature>
<evidence type="ECO:0000256" key="8">
    <source>
        <dbReference type="SAM" id="MobiDB-lite"/>
    </source>
</evidence>
<comment type="similarity">
    <text evidence="7">Belongs to the class I-like SAM-binding methyltransferase superfamily. RNA M5U methyltransferase family.</text>
</comment>
<evidence type="ECO:0000256" key="6">
    <source>
        <dbReference type="PROSITE-ProRule" id="PRU00176"/>
    </source>
</evidence>
<dbReference type="InterPro" id="IPR000504">
    <property type="entry name" value="RRM_dom"/>
</dbReference>
<dbReference type="NCBIfam" id="TIGR00479">
    <property type="entry name" value="rumA"/>
    <property type="match status" value="1"/>
</dbReference>
<evidence type="ECO:0000256" key="7">
    <source>
        <dbReference type="PROSITE-ProRule" id="PRU01024"/>
    </source>
</evidence>
<keyword evidence="2 7" id="KW-0808">Transferase</keyword>
<dbReference type="InterPro" id="IPR045850">
    <property type="entry name" value="TRM2_met"/>
</dbReference>